<comment type="caution">
    <text evidence="1">The sequence shown here is derived from an EMBL/GenBank/DDBJ whole genome shotgun (WGS) entry which is preliminary data.</text>
</comment>
<dbReference type="AlphaFoldDB" id="A0ABD5XUC6"/>
<keyword evidence="2" id="KW-1185">Reference proteome</keyword>
<dbReference type="Proteomes" id="UP001596368">
    <property type="component" value="Unassembled WGS sequence"/>
</dbReference>
<proteinExistence type="predicted"/>
<organism evidence="1 2">
    <name type="scientific">Halobaculum litoreum</name>
    <dbReference type="NCBI Taxonomy" id="3031998"/>
    <lineage>
        <taxon>Archaea</taxon>
        <taxon>Methanobacteriati</taxon>
        <taxon>Methanobacteriota</taxon>
        <taxon>Stenosarchaea group</taxon>
        <taxon>Halobacteria</taxon>
        <taxon>Halobacteriales</taxon>
        <taxon>Haloferacaceae</taxon>
        <taxon>Halobaculum</taxon>
    </lineage>
</organism>
<name>A0ABD5XUC6_9EURY</name>
<reference evidence="1 2" key="1">
    <citation type="journal article" date="2019" name="Int. J. Syst. Evol. Microbiol.">
        <title>The Global Catalogue of Microorganisms (GCM) 10K type strain sequencing project: providing services to taxonomists for standard genome sequencing and annotation.</title>
        <authorList>
            <consortium name="The Broad Institute Genomics Platform"/>
            <consortium name="The Broad Institute Genome Sequencing Center for Infectious Disease"/>
            <person name="Wu L."/>
            <person name="Ma J."/>
        </authorList>
    </citation>
    <scope>NUCLEOTIDE SEQUENCE [LARGE SCALE GENOMIC DNA]</scope>
    <source>
        <strain evidence="1 2">DT92</strain>
    </source>
</reference>
<accession>A0ABD5XUC6</accession>
<evidence type="ECO:0000313" key="2">
    <source>
        <dbReference type="Proteomes" id="UP001596368"/>
    </source>
</evidence>
<protein>
    <submittedName>
        <fullName evidence="1">Uncharacterized protein</fullName>
    </submittedName>
</protein>
<sequence length="46" mass="5030">MNALSSLRSDDWHFVFTVDGHRVTVDGPDRILVDGEAVGDCPATRT</sequence>
<gene>
    <name evidence="1" type="ORF">ACFQRB_14010</name>
</gene>
<evidence type="ECO:0000313" key="1">
    <source>
        <dbReference type="EMBL" id="MFC7137254.1"/>
    </source>
</evidence>
<dbReference type="EMBL" id="JBHSZG010000001">
    <property type="protein sequence ID" value="MFC7137254.1"/>
    <property type="molecule type" value="Genomic_DNA"/>
</dbReference>